<keyword evidence="2" id="KW-1185">Reference proteome</keyword>
<name>A0EDZ7_PARTE</name>
<dbReference type="GeneID" id="5046696"/>
<dbReference type="HOGENOM" id="CLU_2404282_0_0_1"/>
<dbReference type="EMBL" id="CT868672">
    <property type="protein sequence ID" value="CAK93514.1"/>
    <property type="molecule type" value="Genomic_DNA"/>
</dbReference>
<evidence type="ECO:0000313" key="1">
    <source>
        <dbReference type="EMBL" id="CAK93514.1"/>
    </source>
</evidence>
<dbReference type="AlphaFoldDB" id="A0EDZ7"/>
<proteinExistence type="predicted"/>
<dbReference type="InParanoid" id="A0EDZ7"/>
<dbReference type="Proteomes" id="UP000000600">
    <property type="component" value="Unassembled WGS sequence"/>
</dbReference>
<sequence>MSKSSKSSRNFNIYTLQEAVHPRVNIRVQVQNRNQIHIQIKVNHTSYINIQNTSLSTTSTLSTSRKIMPPCLQFVQESYRHRVERNLREVWPN</sequence>
<reference evidence="1 2" key="1">
    <citation type="journal article" date="2006" name="Nature">
        <title>Global trends of whole-genome duplications revealed by the ciliate Paramecium tetraurelia.</title>
        <authorList>
            <consortium name="Genoscope"/>
            <person name="Aury J.-M."/>
            <person name="Jaillon O."/>
            <person name="Duret L."/>
            <person name="Noel B."/>
            <person name="Jubin C."/>
            <person name="Porcel B.M."/>
            <person name="Segurens B."/>
            <person name="Daubin V."/>
            <person name="Anthouard V."/>
            <person name="Aiach N."/>
            <person name="Arnaiz O."/>
            <person name="Billaut A."/>
            <person name="Beisson J."/>
            <person name="Blanc I."/>
            <person name="Bouhouche K."/>
            <person name="Camara F."/>
            <person name="Duharcourt S."/>
            <person name="Guigo R."/>
            <person name="Gogendeau D."/>
            <person name="Katinka M."/>
            <person name="Keller A.-M."/>
            <person name="Kissmehl R."/>
            <person name="Klotz C."/>
            <person name="Koll F."/>
            <person name="Le Moue A."/>
            <person name="Lepere C."/>
            <person name="Malinsky S."/>
            <person name="Nowacki M."/>
            <person name="Nowak J.K."/>
            <person name="Plattner H."/>
            <person name="Poulain J."/>
            <person name="Ruiz F."/>
            <person name="Serrano V."/>
            <person name="Zagulski M."/>
            <person name="Dessen P."/>
            <person name="Betermier M."/>
            <person name="Weissenbach J."/>
            <person name="Scarpelli C."/>
            <person name="Schachter V."/>
            <person name="Sperling L."/>
            <person name="Meyer E."/>
            <person name="Cohen J."/>
            <person name="Wincker P."/>
        </authorList>
    </citation>
    <scope>NUCLEOTIDE SEQUENCE [LARGE SCALE GENOMIC DNA]</scope>
    <source>
        <strain evidence="1 2">Stock d4-2</strain>
    </source>
</reference>
<organism evidence="1 2">
    <name type="scientific">Paramecium tetraurelia</name>
    <dbReference type="NCBI Taxonomy" id="5888"/>
    <lineage>
        <taxon>Eukaryota</taxon>
        <taxon>Sar</taxon>
        <taxon>Alveolata</taxon>
        <taxon>Ciliophora</taxon>
        <taxon>Intramacronucleata</taxon>
        <taxon>Oligohymenophorea</taxon>
        <taxon>Peniculida</taxon>
        <taxon>Parameciidae</taxon>
        <taxon>Paramecium</taxon>
    </lineage>
</organism>
<evidence type="ECO:0000313" key="2">
    <source>
        <dbReference type="Proteomes" id="UP000000600"/>
    </source>
</evidence>
<gene>
    <name evidence="1" type="ORF">GSPATT00025858001</name>
</gene>
<protein>
    <submittedName>
        <fullName evidence="1">Uncharacterized protein</fullName>
    </submittedName>
</protein>
<dbReference type="RefSeq" id="XP_001460911.1">
    <property type="nucleotide sequence ID" value="XM_001460874.1"/>
</dbReference>
<dbReference type="KEGG" id="ptm:GSPATT00025858001"/>
<accession>A0EDZ7</accession>